<evidence type="ECO:0000256" key="1">
    <source>
        <dbReference type="ARBA" id="ARBA00004442"/>
    </source>
</evidence>
<comment type="caution">
    <text evidence="5">The sequence shown here is derived from an EMBL/GenBank/DDBJ whole genome shotgun (WGS) entry which is preliminary data.</text>
</comment>
<dbReference type="InterPro" id="IPR036942">
    <property type="entry name" value="Beta-barrel_TonB_sf"/>
</dbReference>
<evidence type="ECO:0000259" key="4">
    <source>
        <dbReference type="Pfam" id="PF07715"/>
    </source>
</evidence>
<organism evidence="5">
    <name type="scientific">termite gut metagenome</name>
    <dbReference type="NCBI Taxonomy" id="433724"/>
    <lineage>
        <taxon>unclassified sequences</taxon>
        <taxon>metagenomes</taxon>
        <taxon>organismal metagenomes</taxon>
    </lineage>
</organism>
<proteinExistence type="predicted"/>
<dbReference type="InterPro" id="IPR008969">
    <property type="entry name" value="CarboxyPept-like_regulatory"/>
</dbReference>
<dbReference type="InterPro" id="IPR037066">
    <property type="entry name" value="Plug_dom_sf"/>
</dbReference>
<feature type="domain" description="TonB-dependent receptor plug" evidence="4">
    <location>
        <begin position="163"/>
        <end position="282"/>
    </location>
</feature>
<dbReference type="InterPro" id="IPR012910">
    <property type="entry name" value="Plug_dom"/>
</dbReference>
<keyword evidence="5" id="KW-0675">Receptor</keyword>
<dbReference type="AlphaFoldDB" id="A0A5J4S2F9"/>
<name>A0A5J4S2F9_9ZZZZ</name>
<dbReference type="Gene3D" id="2.40.170.20">
    <property type="entry name" value="TonB-dependent receptor, beta-barrel domain"/>
    <property type="match status" value="1"/>
</dbReference>
<dbReference type="SUPFAM" id="SSF49464">
    <property type="entry name" value="Carboxypeptidase regulatory domain-like"/>
    <property type="match status" value="1"/>
</dbReference>
<dbReference type="Gene3D" id="2.170.130.10">
    <property type="entry name" value="TonB-dependent receptor, plug domain"/>
    <property type="match status" value="1"/>
</dbReference>
<dbReference type="NCBIfam" id="TIGR04057">
    <property type="entry name" value="SusC_RagA_signa"/>
    <property type="match status" value="1"/>
</dbReference>
<reference evidence="5" key="1">
    <citation type="submission" date="2019-03" db="EMBL/GenBank/DDBJ databases">
        <title>Single cell metagenomics reveals metabolic interactions within the superorganism composed of flagellate Streblomastix strix and complex community of Bacteroidetes bacteria on its surface.</title>
        <authorList>
            <person name="Treitli S.C."/>
            <person name="Kolisko M."/>
            <person name="Husnik F."/>
            <person name="Keeling P."/>
            <person name="Hampl V."/>
        </authorList>
    </citation>
    <scope>NUCLEOTIDE SEQUENCE</scope>
    <source>
        <strain evidence="5">STM</strain>
    </source>
</reference>
<dbReference type="Pfam" id="PF07715">
    <property type="entry name" value="Plug"/>
    <property type="match status" value="1"/>
</dbReference>
<sequence>MLRRMLKKTYNKCLRKELNFFVEKRLLFRLLFLFVLLCSATGAEAETTDVNTANPLEITAQQPKQPVRITGMVTDEDAIPLPGVAVVLKSNKNVATTTDVNGRYVISLSDVEGTFVFSFVGMNPQEVKVKQGVSVYNVKLLYANNVLDEIVVETGIFQRNKVSFTGATSSYKGTELKSVGNSNVIQGLKVLDPSFLVIDNLDLGSNPNALATIELRGQGSATLNAIKDEFSADPNQPLFVINGVESSLARVQDLDINRIESITILKDAGSTAIYGSKGANGVVVIETIKPKPGELKVYYNADLILSAPDLSVFNMMNATEKLEFERLSGKYFVLQEGDYYAYYQKALDELYNYRLADIQRGVDTYWLSEPVQTGFTHGHSVRISGGNEELSIDAGAKYKNTVGVMKGSGRETWGGNIGLSYLSKQLKISDYLDVNGYTGTESPYGSFSTWVNTSPYFRKRNVDGGVDKFLQTRWGLGSLGLLSPITGDIPNPLYDALLGSKNESNEIYVSNSLSIQYTPTEKIRLRGGLDLTNARNKTVQFTSPEHTKYANVSSYYQGEYYNKDSKSLTYKGYVDMSYATFIKDIHSITLFARSQLNQTQNDYISVTAEGFPYGSKGTPNLAHSYKEESKPGYYLSDRRSVGLMGAFNYNYGERYLFDFTYSLDGATTFGSNKLYKSFWSAGLGWNIDREPFMKDVKWIDILKLRASTGITGNQNQGRAPSKSIYQYFLNSNYFGQGFYLSELANPNLPWQTAEDYSAGVDVRLLRGKYSMTFNIYQSKTNPNIIFVPQVPSTGIGSYPMDLGYLQKKGVELVLAASPLYNLKERIMWQIRLTAAYNQSEYGGLGKSLDAFNETQRKSNTMQQYVDGYSPTNIWAVRSYGIDPATGEEVYVKKNGELTMEYDADDMVVVGNGRPDVFGVISTNFQYKRFNVGMAFSYSVGADVYNTALYNKVENITKSALERNQDKRALYDRWQKPGDISAFKSIKIVDAVSPRTSRFVQKNDYLRAESINCSYELNDSKELKRLFGIQYLKITGYLNDIFRLETSKTERGTDYPFARSVSVGVNVSF</sequence>
<keyword evidence="3" id="KW-0998">Cell outer membrane</keyword>
<evidence type="ECO:0000256" key="3">
    <source>
        <dbReference type="ARBA" id="ARBA00023237"/>
    </source>
</evidence>
<evidence type="ECO:0000256" key="2">
    <source>
        <dbReference type="ARBA" id="ARBA00023136"/>
    </source>
</evidence>
<evidence type="ECO:0000313" key="5">
    <source>
        <dbReference type="EMBL" id="KAA6340289.1"/>
    </source>
</evidence>
<protein>
    <submittedName>
        <fullName evidence="5">TonB-dependent receptor SusC</fullName>
    </submittedName>
</protein>
<accession>A0A5J4S2F9</accession>
<dbReference type="NCBIfam" id="TIGR04056">
    <property type="entry name" value="OMP_RagA_SusC"/>
    <property type="match status" value="1"/>
</dbReference>
<dbReference type="Gene3D" id="2.60.40.1120">
    <property type="entry name" value="Carboxypeptidase-like, regulatory domain"/>
    <property type="match status" value="1"/>
</dbReference>
<dbReference type="SUPFAM" id="SSF56935">
    <property type="entry name" value="Porins"/>
    <property type="match status" value="1"/>
</dbReference>
<keyword evidence="2" id="KW-0472">Membrane</keyword>
<dbReference type="InterPro" id="IPR023997">
    <property type="entry name" value="TonB-dep_OMP_SusC/RagA_CS"/>
</dbReference>
<gene>
    <name evidence="5" type="ORF">EZS27_011839</name>
</gene>
<dbReference type="GO" id="GO:0009279">
    <property type="term" value="C:cell outer membrane"/>
    <property type="evidence" value="ECO:0007669"/>
    <property type="project" value="UniProtKB-SubCell"/>
</dbReference>
<dbReference type="Pfam" id="PF13715">
    <property type="entry name" value="CarbopepD_reg_2"/>
    <property type="match status" value="1"/>
</dbReference>
<comment type="subcellular location">
    <subcellularLocation>
        <location evidence="1">Cell outer membrane</location>
    </subcellularLocation>
</comment>
<dbReference type="InterPro" id="IPR023996">
    <property type="entry name" value="TonB-dep_OMP_SusC/RagA"/>
</dbReference>
<dbReference type="EMBL" id="SNRY01000471">
    <property type="protein sequence ID" value="KAA6340289.1"/>
    <property type="molecule type" value="Genomic_DNA"/>
</dbReference>